<gene>
    <name evidence="1" type="ORF">AXF42_Ash002614</name>
</gene>
<reference evidence="1 2" key="1">
    <citation type="journal article" date="2017" name="Nature">
        <title>The Apostasia genome and the evolution of orchids.</title>
        <authorList>
            <person name="Zhang G.Q."/>
            <person name="Liu K.W."/>
            <person name="Li Z."/>
            <person name="Lohaus R."/>
            <person name="Hsiao Y.Y."/>
            <person name="Niu S.C."/>
            <person name="Wang J.Y."/>
            <person name="Lin Y.C."/>
            <person name="Xu Q."/>
            <person name="Chen L.J."/>
            <person name="Yoshida K."/>
            <person name="Fujiwara S."/>
            <person name="Wang Z.W."/>
            <person name="Zhang Y.Q."/>
            <person name="Mitsuda N."/>
            <person name="Wang M."/>
            <person name="Liu G.H."/>
            <person name="Pecoraro L."/>
            <person name="Huang H.X."/>
            <person name="Xiao X.J."/>
            <person name="Lin M."/>
            <person name="Wu X.Y."/>
            <person name="Wu W.L."/>
            <person name="Chen Y.Y."/>
            <person name="Chang S.B."/>
            <person name="Sakamoto S."/>
            <person name="Ohme-Takagi M."/>
            <person name="Yagi M."/>
            <person name="Zeng S.J."/>
            <person name="Shen C.Y."/>
            <person name="Yeh C.M."/>
            <person name="Luo Y.B."/>
            <person name="Tsai W.C."/>
            <person name="Van de Peer Y."/>
            <person name="Liu Z.J."/>
        </authorList>
    </citation>
    <scope>NUCLEOTIDE SEQUENCE [LARGE SCALE GENOMIC DNA]</scope>
    <source>
        <strain evidence="2">cv. Shenzhen</strain>
        <tissue evidence="1">Stem</tissue>
    </source>
</reference>
<proteinExistence type="predicted"/>
<evidence type="ECO:0000313" key="2">
    <source>
        <dbReference type="Proteomes" id="UP000236161"/>
    </source>
</evidence>
<keyword evidence="2" id="KW-1185">Reference proteome</keyword>
<organism evidence="1 2">
    <name type="scientific">Apostasia shenzhenica</name>
    <dbReference type="NCBI Taxonomy" id="1088818"/>
    <lineage>
        <taxon>Eukaryota</taxon>
        <taxon>Viridiplantae</taxon>
        <taxon>Streptophyta</taxon>
        <taxon>Embryophyta</taxon>
        <taxon>Tracheophyta</taxon>
        <taxon>Spermatophyta</taxon>
        <taxon>Magnoliopsida</taxon>
        <taxon>Liliopsida</taxon>
        <taxon>Asparagales</taxon>
        <taxon>Orchidaceae</taxon>
        <taxon>Apostasioideae</taxon>
        <taxon>Apostasia</taxon>
    </lineage>
</organism>
<name>A0A2I0AP27_9ASPA</name>
<accession>A0A2I0AP27</accession>
<dbReference type="AlphaFoldDB" id="A0A2I0AP27"/>
<dbReference type="Proteomes" id="UP000236161">
    <property type="component" value="Unassembled WGS sequence"/>
</dbReference>
<evidence type="ECO:0000313" key="1">
    <source>
        <dbReference type="EMBL" id="PKA57310.1"/>
    </source>
</evidence>
<protein>
    <submittedName>
        <fullName evidence="1">Uncharacterized protein</fullName>
    </submittedName>
</protein>
<dbReference type="EMBL" id="KZ451969">
    <property type="protein sequence ID" value="PKA57310.1"/>
    <property type="molecule type" value="Genomic_DNA"/>
</dbReference>
<sequence length="58" mass="6585">MVAPASRNYRTPKVNDYDRLIDPRSMLSTSERLTMGDPVLNAYKCYLFCNTLIGLALD</sequence>